<dbReference type="PANTHER" id="PTHR48080:SF3">
    <property type="entry name" value="ENOLASE SUPERFAMILY MEMBER DDB_G0284701"/>
    <property type="match status" value="1"/>
</dbReference>
<gene>
    <name evidence="9" type="ORF">D1614_19355</name>
</gene>
<reference evidence="9 10" key="1">
    <citation type="submission" date="2018-08" db="EMBL/GenBank/DDBJ databases">
        <title>Pallidiluteibacterium maritimus gen. nov., sp. nov., isolated from coastal sediment.</title>
        <authorList>
            <person name="Zhou L.Y."/>
        </authorList>
    </citation>
    <scope>NUCLEOTIDE SEQUENCE [LARGE SCALE GENOMIC DNA]</scope>
    <source>
        <strain evidence="9 10">XSD2</strain>
    </source>
</reference>
<dbReference type="InterPro" id="IPR034593">
    <property type="entry name" value="DgoD-like"/>
</dbReference>
<evidence type="ECO:0000256" key="6">
    <source>
        <dbReference type="PIRSR" id="PIRSR634603-3"/>
    </source>
</evidence>
<accession>A0A399SSR7</accession>
<dbReference type="Gene3D" id="3.30.390.10">
    <property type="entry name" value="Enolase-like, N-terminal domain"/>
    <property type="match status" value="1"/>
</dbReference>
<dbReference type="RefSeq" id="WP_119439632.1">
    <property type="nucleotide sequence ID" value="NZ_QWGR01000015.1"/>
</dbReference>
<comment type="cofactor">
    <cofactor evidence="6 7">
        <name>Mg(2+)</name>
        <dbReference type="ChEBI" id="CHEBI:18420"/>
    </cofactor>
    <text evidence="6 7">Binds 1 Mg(2+) ion per subunit.</text>
</comment>
<comment type="caution">
    <text evidence="9">The sequence shown here is derived from an EMBL/GenBank/DDBJ whole genome shotgun (WGS) entry which is preliminary data.</text>
</comment>
<dbReference type="InterPro" id="IPR006311">
    <property type="entry name" value="TAT_signal"/>
</dbReference>
<name>A0A399SSR7_9BACT</name>
<feature type="binding site" evidence="6">
    <location>
        <position position="245"/>
    </location>
    <ligand>
        <name>Mg(2+)</name>
        <dbReference type="ChEBI" id="CHEBI:18420"/>
    </ligand>
</feature>
<comment type="similarity">
    <text evidence="1 7">Belongs to the mandelate racemase/muconate lactonizing enzyme family.</text>
</comment>
<feature type="domain" description="Mandelate racemase/muconate lactonizing enzyme C-terminal" evidence="8">
    <location>
        <begin position="175"/>
        <end position="266"/>
    </location>
</feature>
<dbReference type="SMART" id="SM00922">
    <property type="entry name" value="MR_MLE"/>
    <property type="match status" value="1"/>
</dbReference>
<dbReference type="Pfam" id="PF13378">
    <property type="entry name" value="MR_MLE_C"/>
    <property type="match status" value="1"/>
</dbReference>
<dbReference type="OrthoDB" id="9775391at2"/>
<dbReference type="PANTHER" id="PTHR48080">
    <property type="entry name" value="D-GALACTONATE DEHYDRATASE-RELATED"/>
    <property type="match status" value="1"/>
</dbReference>
<dbReference type="CDD" id="cd03319">
    <property type="entry name" value="L-Ala-DL-Glu_epimerase"/>
    <property type="match status" value="1"/>
</dbReference>
<keyword evidence="10" id="KW-1185">Reference proteome</keyword>
<evidence type="ECO:0000256" key="5">
    <source>
        <dbReference type="PIRSR" id="PIRSR634603-1"/>
    </source>
</evidence>
<sequence>MEQSRRTFIRSAGLLSVAGMAGVNTFASMSKKQAKTIKSGLKLRFKPYDLQLKHTFTLAGSSRTTTPVMLTEIEYDGIIGYGEASMPPYLGESHATATSFLSSLDLGQFNDPFRLDEILEYVDQKAEGNCAAKASVDIALHDLLGKIMGQPWYKIWGFNAEDTPNTSFTIGIDTDEVVRQKVKEAAEFKILKVKLGRDNDKQMIETIRAVTDVPMCVDVNQGWTDKKHALEMTHWLQEKGIEFVEQPMPKTAIDDIAWLTQHSPLPIIADEALQRLPDVKKAHGIYSGINIKLMKCTGMREAHKMITLARALDMKVMIGCMTETSCAVSAAAQLAPKVDWADLDGNLLISNDVFSGVQVKDGKITLIDAPGIGIQPLG</sequence>
<evidence type="ECO:0000256" key="3">
    <source>
        <dbReference type="ARBA" id="ARBA00022842"/>
    </source>
</evidence>
<dbReference type="SFLD" id="SFLDG00180">
    <property type="entry name" value="muconate_cycloisomerase"/>
    <property type="match status" value="1"/>
</dbReference>
<dbReference type="AlphaFoldDB" id="A0A399SSR7"/>
<evidence type="ECO:0000256" key="2">
    <source>
        <dbReference type="ARBA" id="ARBA00022723"/>
    </source>
</evidence>
<dbReference type="InterPro" id="IPR036849">
    <property type="entry name" value="Enolase-like_C_sf"/>
</dbReference>
<dbReference type="InterPro" id="IPR029065">
    <property type="entry name" value="Enolase_C-like"/>
</dbReference>
<dbReference type="Proteomes" id="UP000265926">
    <property type="component" value="Unassembled WGS sequence"/>
</dbReference>
<dbReference type="GO" id="GO:0000287">
    <property type="term" value="F:magnesium ion binding"/>
    <property type="evidence" value="ECO:0007669"/>
    <property type="project" value="UniProtKB-ARBA"/>
</dbReference>
<evidence type="ECO:0000256" key="4">
    <source>
        <dbReference type="ARBA" id="ARBA00023235"/>
    </source>
</evidence>
<feature type="active site" description="Proton acceptor; specific for (R)-substrate epimerization" evidence="5">
    <location>
        <position position="194"/>
    </location>
</feature>
<dbReference type="EC" id="5.1.1.-" evidence="7"/>
<keyword evidence="4 7" id="KW-0413">Isomerase</keyword>
<evidence type="ECO:0000256" key="1">
    <source>
        <dbReference type="ARBA" id="ARBA00008031"/>
    </source>
</evidence>
<dbReference type="InterPro" id="IPR029017">
    <property type="entry name" value="Enolase-like_N"/>
</dbReference>
<feature type="binding site" evidence="6">
    <location>
        <position position="218"/>
    </location>
    <ligand>
        <name>Mg(2+)</name>
        <dbReference type="ChEBI" id="CHEBI:18420"/>
    </ligand>
</feature>
<keyword evidence="3 6" id="KW-0460">Magnesium</keyword>
<feature type="active site" description="Proton acceptor; specific for (S)-substrate epimerization" evidence="5">
    <location>
        <position position="292"/>
    </location>
</feature>
<dbReference type="GO" id="GO:0016855">
    <property type="term" value="F:racemase and epimerase activity, acting on amino acids and derivatives"/>
    <property type="evidence" value="ECO:0007669"/>
    <property type="project" value="UniProtKB-UniRule"/>
</dbReference>
<dbReference type="SUPFAM" id="SSF51604">
    <property type="entry name" value="Enolase C-terminal domain-like"/>
    <property type="match status" value="1"/>
</dbReference>
<evidence type="ECO:0000259" key="8">
    <source>
        <dbReference type="SMART" id="SM00922"/>
    </source>
</evidence>
<proteinExistence type="inferred from homology"/>
<organism evidence="9 10">
    <name type="scientific">Maribellus luteus</name>
    <dbReference type="NCBI Taxonomy" id="2305463"/>
    <lineage>
        <taxon>Bacteria</taxon>
        <taxon>Pseudomonadati</taxon>
        <taxon>Bacteroidota</taxon>
        <taxon>Bacteroidia</taxon>
        <taxon>Marinilabiliales</taxon>
        <taxon>Prolixibacteraceae</taxon>
        <taxon>Maribellus</taxon>
    </lineage>
</organism>
<dbReference type="InterPro" id="IPR034603">
    <property type="entry name" value="Dipeptide_epimerase"/>
</dbReference>
<dbReference type="Pfam" id="PF02746">
    <property type="entry name" value="MR_MLE_N"/>
    <property type="match status" value="1"/>
</dbReference>
<dbReference type="PROSITE" id="PS51318">
    <property type="entry name" value="TAT"/>
    <property type="match status" value="1"/>
</dbReference>
<dbReference type="Gene3D" id="3.20.20.120">
    <property type="entry name" value="Enolase-like C-terminal domain"/>
    <property type="match status" value="1"/>
</dbReference>
<evidence type="ECO:0000256" key="7">
    <source>
        <dbReference type="RuleBase" id="RU366006"/>
    </source>
</evidence>
<protein>
    <recommendedName>
        <fullName evidence="7">Dipeptide epimerase</fullName>
        <ecNumber evidence="7">5.1.1.-</ecNumber>
    </recommendedName>
</protein>
<keyword evidence="2 6" id="KW-0479">Metal-binding</keyword>
<evidence type="ECO:0000313" key="9">
    <source>
        <dbReference type="EMBL" id="RIJ46358.1"/>
    </source>
</evidence>
<dbReference type="SFLD" id="SFLDS00001">
    <property type="entry name" value="Enolase"/>
    <property type="match status" value="1"/>
</dbReference>
<dbReference type="InterPro" id="IPR013342">
    <property type="entry name" value="Mandelate_racemase_C"/>
</dbReference>
<dbReference type="SUPFAM" id="SSF54826">
    <property type="entry name" value="Enolase N-terminal domain-like"/>
    <property type="match status" value="1"/>
</dbReference>
<evidence type="ECO:0000313" key="10">
    <source>
        <dbReference type="Proteomes" id="UP000265926"/>
    </source>
</evidence>
<dbReference type="EMBL" id="QWGR01000015">
    <property type="protein sequence ID" value="RIJ46358.1"/>
    <property type="molecule type" value="Genomic_DNA"/>
</dbReference>
<feature type="binding site" evidence="6">
    <location>
        <position position="270"/>
    </location>
    <ligand>
        <name>Mg(2+)</name>
        <dbReference type="ChEBI" id="CHEBI:18420"/>
    </ligand>
</feature>
<dbReference type="InterPro" id="IPR013341">
    <property type="entry name" value="Mandelate_racemase_N_dom"/>
</dbReference>